<name>A0AB34J0P4_PRYPA</name>
<accession>A0AB34J0P4</accession>
<gene>
    <name evidence="3" type="ORF">AB1Y20_005767</name>
</gene>
<feature type="transmembrane region" description="Helical" evidence="2">
    <location>
        <begin position="325"/>
        <end position="345"/>
    </location>
</feature>
<feature type="transmembrane region" description="Helical" evidence="2">
    <location>
        <begin position="404"/>
        <end position="427"/>
    </location>
</feature>
<reference evidence="3 4" key="1">
    <citation type="journal article" date="2024" name="Science">
        <title>Giant polyketide synthase enzymes in the biosynthesis of giant marine polyether toxins.</title>
        <authorList>
            <person name="Fallon T.R."/>
            <person name="Shende V.V."/>
            <person name="Wierzbicki I.H."/>
            <person name="Pendleton A.L."/>
            <person name="Watervoot N.F."/>
            <person name="Auber R.P."/>
            <person name="Gonzalez D.J."/>
            <person name="Wisecaver J.H."/>
            <person name="Moore B.S."/>
        </authorList>
    </citation>
    <scope>NUCLEOTIDE SEQUENCE [LARGE SCALE GENOMIC DNA]</scope>
    <source>
        <strain evidence="3 4">12B1</strain>
    </source>
</reference>
<evidence type="ECO:0008006" key="5">
    <source>
        <dbReference type="Google" id="ProtNLM"/>
    </source>
</evidence>
<keyword evidence="2" id="KW-0812">Transmembrane</keyword>
<evidence type="ECO:0000313" key="4">
    <source>
        <dbReference type="Proteomes" id="UP001515480"/>
    </source>
</evidence>
<sequence>MAGDLEVTTPHRASSGRELALTKAANAAPALANFIDGTIMFTLSKMWSEMLAINVAGIKPVMNCNEVGSCTPAAGADVRLLYVAALLVSLGLVKHLAEESPLQHVSEMKSVPKMAGLCAGWAMGDALVALMQESAQDSSWCVPSPLPHVDSDCSLLNFVYSFAILSAAAVTLLVVQPLTTLVNWEKGGCVGWFEEWLEDIFALLAKAATAAVSIVFDFAIGQWLAVDLRSSDDPVYAAVGHHVLLRIYLLYAFTATLFGALLCSILENLEGVAKRVFTNQVLLSSYIQLSDLLQLVLGFLNSHSYTALAQLYFEFLGAEPTMYETLLTLLVAVFFTLFAMVWLILTGTTQDINTEQLTDRESVEKQFVASSLYFANGWIWHKFVRALQAQLNVAIANATASLSITMTLVLVRGVAILSCVAITILALRWKDLFAEWFVRVIGVELESTDDRKEKERRESRVDDPPQRQSGRTDARRSSTDRILI</sequence>
<evidence type="ECO:0000313" key="3">
    <source>
        <dbReference type="EMBL" id="KAL1510939.1"/>
    </source>
</evidence>
<keyword evidence="4" id="KW-1185">Reference proteome</keyword>
<keyword evidence="2" id="KW-1133">Transmembrane helix</keyword>
<feature type="transmembrane region" description="Helical" evidence="2">
    <location>
        <begin position="158"/>
        <end position="179"/>
    </location>
</feature>
<dbReference type="Proteomes" id="UP001515480">
    <property type="component" value="Unassembled WGS sequence"/>
</dbReference>
<dbReference type="EMBL" id="JBGBPQ010000014">
    <property type="protein sequence ID" value="KAL1510939.1"/>
    <property type="molecule type" value="Genomic_DNA"/>
</dbReference>
<keyword evidence="2" id="KW-0472">Membrane</keyword>
<evidence type="ECO:0000256" key="1">
    <source>
        <dbReference type="SAM" id="MobiDB-lite"/>
    </source>
</evidence>
<organism evidence="3 4">
    <name type="scientific">Prymnesium parvum</name>
    <name type="common">Toxic golden alga</name>
    <dbReference type="NCBI Taxonomy" id="97485"/>
    <lineage>
        <taxon>Eukaryota</taxon>
        <taxon>Haptista</taxon>
        <taxon>Haptophyta</taxon>
        <taxon>Prymnesiophyceae</taxon>
        <taxon>Prymnesiales</taxon>
        <taxon>Prymnesiaceae</taxon>
        <taxon>Prymnesium</taxon>
    </lineage>
</organism>
<proteinExistence type="predicted"/>
<feature type="transmembrane region" description="Helical" evidence="2">
    <location>
        <begin position="200"/>
        <end position="225"/>
    </location>
</feature>
<feature type="region of interest" description="Disordered" evidence="1">
    <location>
        <begin position="449"/>
        <end position="484"/>
    </location>
</feature>
<comment type="caution">
    <text evidence="3">The sequence shown here is derived from an EMBL/GenBank/DDBJ whole genome shotgun (WGS) entry which is preliminary data.</text>
</comment>
<evidence type="ECO:0000256" key="2">
    <source>
        <dbReference type="SAM" id="Phobius"/>
    </source>
</evidence>
<dbReference type="AlphaFoldDB" id="A0AB34J0P4"/>
<feature type="transmembrane region" description="Helical" evidence="2">
    <location>
        <begin position="245"/>
        <end position="266"/>
    </location>
</feature>
<protein>
    <recommendedName>
        <fullName evidence="5">Transmembrane protein 147</fullName>
    </recommendedName>
</protein>